<accession>A0ABR1V6Z7</accession>
<comment type="caution">
    <text evidence="3">The sequence shown here is derived from an EMBL/GenBank/DDBJ whole genome shotgun (WGS) entry which is preliminary data.</text>
</comment>
<dbReference type="RefSeq" id="XP_066663698.1">
    <property type="nucleotide sequence ID" value="XM_066818006.1"/>
</dbReference>
<feature type="chain" id="PRO_5046026949" evidence="2">
    <location>
        <begin position="20"/>
        <end position="387"/>
    </location>
</feature>
<feature type="region of interest" description="Disordered" evidence="1">
    <location>
        <begin position="223"/>
        <end position="243"/>
    </location>
</feature>
<dbReference type="Proteomes" id="UP001433268">
    <property type="component" value="Unassembled WGS sequence"/>
</dbReference>
<dbReference type="GeneID" id="92051066"/>
<keyword evidence="2" id="KW-0732">Signal</keyword>
<organism evidence="3 4">
    <name type="scientific">Apiospora hydei</name>
    <dbReference type="NCBI Taxonomy" id="1337664"/>
    <lineage>
        <taxon>Eukaryota</taxon>
        <taxon>Fungi</taxon>
        <taxon>Dikarya</taxon>
        <taxon>Ascomycota</taxon>
        <taxon>Pezizomycotina</taxon>
        <taxon>Sordariomycetes</taxon>
        <taxon>Xylariomycetidae</taxon>
        <taxon>Amphisphaeriales</taxon>
        <taxon>Apiosporaceae</taxon>
        <taxon>Apiospora</taxon>
    </lineage>
</organism>
<name>A0ABR1V6Z7_9PEZI</name>
<evidence type="ECO:0000256" key="1">
    <source>
        <dbReference type="SAM" id="MobiDB-lite"/>
    </source>
</evidence>
<protein>
    <submittedName>
        <fullName evidence="3">Uncharacterized protein</fullName>
    </submittedName>
</protein>
<proteinExistence type="predicted"/>
<gene>
    <name evidence="3" type="ORF">PG997_013692</name>
</gene>
<keyword evidence="4" id="KW-1185">Reference proteome</keyword>
<evidence type="ECO:0000313" key="3">
    <source>
        <dbReference type="EMBL" id="KAK8066945.1"/>
    </source>
</evidence>
<dbReference type="EMBL" id="JAQQWN010000009">
    <property type="protein sequence ID" value="KAK8066945.1"/>
    <property type="molecule type" value="Genomic_DNA"/>
</dbReference>
<evidence type="ECO:0000256" key="2">
    <source>
        <dbReference type="SAM" id="SignalP"/>
    </source>
</evidence>
<feature type="signal peptide" evidence="2">
    <location>
        <begin position="1"/>
        <end position="19"/>
    </location>
</feature>
<reference evidence="3 4" key="1">
    <citation type="submission" date="2023-01" db="EMBL/GenBank/DDBJ databases">
        <title>Analysis of 21 Apiospora genomes using comparative genomics revels a genus with tremendous synthesis potential of carbohydrate active enzymes and secondary metabolites.</title>
        <authorList>
            <person name="Sorensen T."/>
        </authorList>
    </citation>
    <scope>NUCLEOTIDE SEQUENCE [LARGE SCALE GENOMIC DNA]</scope>
    <source>
        <strain evidence="3 4">CBS 114990</strain>
    </source>
</reference>
<sequence>MYKALSLVPFLLLGSSVLAAPQAGTTSRCTRDSCQAVVARSGSADCATVIQTTVTPSTRVATVTTTQTQTTQVTQTLTGTQTNTATLSTSTEIDTVTVTVTTTGAMKKRAAITQAVDRRQAPMTVPGYATSACGNYNRFSSACRCNGASTTTITAPTPLSTTTVTSSVNFIRTIRTRSTLTITGGTATATQTSTITSVVTSTSTTTVTTTVDATSTLTSLTTTTTGTATTTSTTTSTTTTATPSPTPFYLMAQGGPNNGQYAFLNGDDPATVQFVPDTGDANVFTIDNMQHLGSFGLFADTLDADAQPGYTLYFDTADTIAQEGYVYLTCSAAPTGTGTPSLLNCTFRNGVAVFQNCPDDDDVIVDTAQDAGCTQFQFVIVPTGSTT</sequence>
<evidence type="ECO:0000313" key="4">
    <source>
        <dbReference type="Proteomes" id="UP001433268"/>
    </source>
</evidence>